<protein>
    <recommendedName>
        <fullName evidence="2">SHS2 domain-containing protein</fullName>
    </recommendedName>
</protein>
<dbReference type="GO" id="GO:0051301">
    <property type="term" value="P:cell division"/>
    <property type="evidence" value="ECO:0007669"/>
    <property type="project" value="InterPro"/>
</dbReference>
<sequence>MVSEKSEPLFALDIGTRTVVGLTAIPGTKGLTIKAVEILEHQTRSMLDGQIHDIPRVAELIRRLKARLEKKVGPLRDVAVAAAGRALKTCRGKAVRAVNGSRLEADAVRGLELEALEQARRELAGDEESAGRYHCVGYSVVEYKLDGTTIGNLLGQRGQEASTEVIGTFLPKVVVESLAAALEAADLQMRALTLEPIAAIHALIPASMRKLNLALVDVGAGTSDIALTAEGTVVAYGMVPSAGDEITEALAETWLLDFDTAETAKRNWRDAEIRFTDVLGHSRKVPGPEFVQSMAPAVDGLSELIAREILSLNGRPPAAVLLIGGGSLTPGLPESLARKLGLPQDRVAVRSVDHVAGFARIPPRLKGPDGVTPLGIALAALEHPVQTATVRVGSTEVHLFDFRDLTVGDALIQAGIHIRSLFGRPGAALTVTIGGERRVVPGSPGSGPEIRLNGSPATLDSPVTSGDHIEVRPGQNGKDARCRIEDLIPPLQSLSVYVNGVSQPVPPRVFMNGHRVKPDTQVVDRAMIEAYIPEQLRDVLEDVGRPEAFSQREIHFTWNGRSVQYVHPNWIVTLNGVAAEPGTVVAAGDRIEIVEAPPPVLADWLVTNPERSPGRPALTVTVNGQLVRLDGEDYRAFRCNGRPADPGTPLQDGDDWVEVWDEQVGEWIISDLFRVIDPEGLRPADARSFHVEVNGAEATFTTPLHTGDNVRLYWR</sequence>
<evidence type="ECO:0000313" key="3">
    <source>
        <dbReference type="EMBL" id="ATY86299.1"/>
    </source>
</evidence>
<accession>A0A2K8NAD2</accession>
<dbReference type="RefSeq" id="WP_100669042.1">
    <property type="nucleotide sequence ID" value="NZ_CP024955.1"/>
</dbReference>
<dbReference type="PANTHER" id="PTHR32432">
    <property type="entry name" value="CELL DIVISION PROTEIN FTSA-RELATED"/>
    <property type="match status" value="1"/>
</dbReference>
<evidence type="ECO:0000259" key="2">
    <source>
        <dbReference type="SMART" id="SM00842"/>
    </source>
</evidence>
<proteinExistence type="predicted"/>
<dbReference type="PROSITE" id="PS50889">
    <property type="entry name" value="S4"/>
    <property type="match status" value="1"/>
</dbReference>
<dbReference type="Proteomes" id="UP000231932">
    <property type="component" value="Chromosome"/>
</dbReference>
<dbReference type="OrthoDB" id="9768127at2"/>
<name>A0A2K8NAD2_9BACL</name>
<dbReference type="GO" id="GO:0003723">
    <property type="term" value="F:RNA binding"/>
    <property type="evidence" value="ECO:0007669"/>
    <property type="project" value="UniProtKB-KW"/>
</dbReference>
<keyword evidence="4" id="KW-1185">Reference proteome</keyword>
<dbReference type="InterPro" id="IPR003494">
    <property type="entry name" value="SHS2_FtsA"/>
</dbReference>
<dbReference type="InterPro" id="IPR043129">
    <property type="entry name" value="ATPase_NBD"/>
</dbReference>
<gene>
    <name evidence="3" type="ORF">CVV65_16340</name>
</gene>
<organism evidence="3 4">
    <name type="scientific">Kyrpidia spormannii</name>
    <dbReference type="NCBI Taxonomy" id="2055160"/>
    <lineage>
        <taxon>Bacteria</taxon>
        <taxon>Bacillati</taxon>
        <taxon>Bacillota</taxon>
        <taxon>Bacilli</taxon>
        <taxon>Bacillales</taxon>
        <taxon>Alicyclobacillaceae</taxon>
        <taxon>Kyrpidia</taxon>
    </lineage>
</organism>
<dbReference type="Pfam" id="PF14450">
    <property type="entry name" value="FtsA"/>
    <property type="match status" value="1"/>
</dbReference>
<dbReference type="EMBL" id="CP024955">
    <property type="protein sequence ID" value="ATY86299.1"/>
    <property type="molecule type" value="Genomic_DNA"/>
</dbReference>
<dbReference type="AlphaFoldDB" id="A0A2K8NAD2"/>
<dbReference type="CDD" id="cd24004">
    <property type="entry name" value="ASKHA_NBD_PilM-like"/>
    <property type="match status" value="1"/>
</dbReference>
<dbReference type="PANTHER" id="PTHR32432:SF3">
    <property type="entry name" value="ETHANOLAMINE UTILIZATION PROTEIN EUTJ"/>
    <property type="match status" value="1"/>
</dbReference>
<reference evidence="4" key="1">
    <citation type="submission" date="2017-11" db="EMBL/GenBank/DDBJ databases">
        <title>Complete Genome Sequence of Kyrpidia sp. Strain EA-1, a thermophilic, hydrogen-oxidizing Bacterium, isolated from the Azores.</title>
        <authorList>
            <person name="Reiner J.E."/>
            <person name="Lapp C.J."/>
            <person name="Bunk B."/>
            <person name="Gescher J."/>
        </authorList>
    </citation>
    <scope>NUCLEOTIDE SEQUENCE [LARGE SCALE GENOMIC DNA]</scope>
    <source>
        <strain evidence="4">EA-1</strain>
    </source>
</reference>
<evidence type="ECO:0000313" key="4">
    <source>
        <dbReference type="Proteomes" id="UP000231932"/>
    </source>
</evidence>
<dbReference type="KEGG" id="kyr:CVV65_16340"/>
<dbReference type="Gene3D" id="3.30.420.40">
    <property type="match status" value="2"/>
</dbReference>
<dbReference type="Gene3D" id="3.30.1490.300">
    <property type="match status" value="1"/>
</dbReference>
<evidence type="ECO:0000256" key="1">
    <source>
        <dbReference type="PROSITE-ProRule" id="PRU00182"/>
    </source>
</evidence>
<feature type="domain" description="SHS2" evidence="2">
    <location>
        <begin position="9"/>
        <end position="203"/>
    </location>
</feature>
<dbReference type="InterPro" id="IPR050696">
    <property type="entry name" value="FtsA/MreB"/>
</dbReference>
<dbReference type="SMART" id="SM00842">
    <property type="entry name" value="FtsA"/>
    <property type="match status" value="1"/>
</dbReference>
<dbReference type="SUPFAM" id="SSF53067">
    <property type="entry name" value="Actin-like ATPase domain"/>
    <property type="match status" value="2"/>
</dbReference>
<keyword evidence="1" id="KW-0694">RNA-binding</keyword>